<protein>
    <submittedName>
        <fullName evidence="2">Uncharacterized protein</fullName>
    </submittedName>
</protein>
<dbReference type="Proteomes" id="UP000184188">
    <property type="component" value="Unassembled WGS sequence"/>
</dbReference>
<accession>A0A1L9S8X0</accession>
<dbReference type="RefSeq" id="XP_022578120.1">
    <property type="nucleotide sequence ID" value="XM_022727382.1"/>
</dbReference>
<organism evidence="2 3">
    <name type="scientific">Penicilliopsis zonata CBS 506.65</name>
    <dbReference type="NCBI Taxonomy" id="1073090"/>
    <lineage>
        <taxon>Eukaryota</taxon>
        <taxon>Fungi</taxon>
        <taxon>Dikarya</taxon>
        <taxon>Ascomycota</taxon>
        <taxon>Pezizomycotina</taxon>
        <taxon>Eurotiomycetes</taxon>
        <taxon>Eurotiomycetidae</taxon>
        <taxon>Eurotiales</taxon>
        <taxon>Aspergillaceae</taxon>
        <taxon>Penicilliopsis</taxon>
    </lineage>
</organism>
<evidence type="ECO:0000313" key="3">
    <source>
        <dbReference type="Proteomes" id="UP000184188"/>
    </source>
</evidence>
<reference evidence="3" key="1">
    <citation type="journal article" date="2017" name="Genome Biol.">
        <title>Comparative genomics reveals high biological diversity and specific adaptations in the industrially and medically important fungal genus Aspergillus.</title>
        <authorList>
            <person name="de Vries R.P."/>
            <person name="Riley R."/>
            <person name="Wiebenga A."/>
            <person name="Aguilar-Osorio G."/>
            <person name="Amillis S."/>
            <person name="Uchima C.A."/>
            <person name="Anderluh G."/>
            <person name="Asadollahi M."/>
            <person name="Askin M."/>
            <person name="Barry K."/>
            <person name="Battaglia E."/>
            <person name="Bayram O."/>
            <person name="Benocci T."/>
            <person name="Braus-Stromeyer S.A."/>
            <person name="Caldana C."/>
            <person name="Canovas D."/>
            <person name="Cerqueira G.C."/>
            <person name="Chen F."/>
            <person name="Chen W."/>
            <person name="Choi C."/>
            <person name="Clum A."/>
            <person name="Dos Santos R.A."/>
            <person name="Damasio A.R."/>
            <person name="Diallinas G."/>
            <person name="Emri T."/>
            <person name="Fekete E."/>
            <person name="Flipphi M."/>
            <person name="Freyberg S."/>
            <person name="Gallo A."/>
            <person name="Gournas C."/>
            <person name="Habgood R."/>
            <person name="Hainaut M."/>
            <person name="Harispe M.L."/>
            <person name="Henrissat B."/>
            <person name="Hilden K.S."/>
            <person name="Hope R."/>
            <person name="Hossain A."/>
            <person name="Karabika E."/>
            <person name="Karaffa L."/>
            <person name="Karanyi Z."/>
            <person name="Krasevec N."/>
            <person name="Kuo A."/>
            <person name="Kusch H."/>
            <person name="LaButti K."/>
            <person name="Lagendijk E.L."/>
            <person name="Lapidus A."/>
            <person name="Levasseur A."/>
            <person name="Lindquist E."/>
            <person name="Lipzen A."/>
            <person name="Logrieco A.F."/>
            <person name="MacCabe A."/>
            <person name="Maekelae M.R."/>
            <person name="Malavazi I."/>
            <person name="Melin P."/>
            <person name="Meyer V."/>
            <person name="Mielnichuk N."/>
            <person name="Miskei M."/>
            <person name="Molnar A.P."/>
            <person name="Mule G."/>
            <person name="Ngan C.Y."/>
            <person name="Orejas M."/>
            <person name="Orosz E."/>
            <person name="Ouedraogo J.P."/>
            <person name="Overkamp K.M."/>
            <person name="Park H.-S."/>
            <person name="Perrone G."/>
            <person name="Piumi F."/>
            <person name="Punt P.J."/>
            <person name="Ram A.F."/>
            <person name="Ramon A."/>
            <person name="Rauscher S."/>
            <person name="Record E."/>
            <person name="Riano-Pachon D.M."/>
            <person name="Robert V."/>
            <person name="Roehrig J."/>
            <person name="Ruller R."/>
            <person name="Salamov A."/>
            <person name="Salih N.S."/>
            <person name="Samson R.A."/>
            <person name="Sandor E."/>
            <person name="Sanguinetti M."/>
            <person name="Schuetze T."/>
            <person name="Sepcic K."/>
            <person name="Shelest E."/>
            <person name="Sherlock G."/>
            <person name="Sophianopoulou V."/>
            <person name="Squina F.M."/>
            <person name="Sun H."/>
            <person name="Susca A."/>
            <person name="Todd R.B."/>
            <person name="Tsang A."/>
            <person name="Unkles S.E."/>
            <person name="van de Wiele N."/>
            <person name="van Rossen-Uffink D."/>
            <person name="Oliveira J.V."/>
            <person name="Vesth T.C."/>
            <person name="Visser J."/>
            <person name="Yu J.-H."/>
            <person name="Zhou M."/>
            <person name="Andersen M.R."/>
            <person name="Archer D.B."/>
            <person name="Baker S.E."/>
            <person name="Benoit I."/>
            <person name="Brakhage A.A."/>
            <person name="Braus G.H."/>
            <person name="Fischer R."/>
            <person name="Frisvad J.C."/>
            <person name="Goldman G.H."/>
            <person name="Houbraken J."/>
            <person name="Oakley B."/>
            <person name="Pocsi I."/>
            <person name="Scazzocchio C."/>
            <person name="Seiboth B."/>
            <person name="vanKuyk P.A."/>
            <person name="Wortman J."/>
            <person name="Dyer P.S."/>
            <person name="Grigoriev I.V."/>
        </authorList>
    </citation>
    <scope>NUCLEOTIDE SEQUENCE [LARGE SCALE GENOMIC DNA]</scope>
    <source>
        <strain evidence="3">CBS 506.65</strain>
    </source>
</reference>
<keyword evidence="3" id="KW-1185">Reference proteome</keyword>
<evidence type="ECO:0000313" key="2">
    <source>
        <dbReference type="EMBL" id="OJJ43610.1"/>
    </source>
</evidence>
<proteinExistence type="predicted"/>
<dbReference type="GeneID" id="34613846"/>
<feature type="signal peptide" evidence="1">
    <location>
        <begin position="1"/>
        <end position="17"/>
    </location>
</feature>
<keyword evidence="1" id="KW-0732">Signal</keyword>
<dbReference type="VEuPathDB" id="FungiDB:ASPZODRAFT_19331"/>
<evidence type="ECO:0000256" key="1">
    <source>
        <dbReference type="SAM" id="SignalP"/>
    </source>
</evidence>
<feature type="chain" id="PRO_5012905699" evidence="1">
    <location>
        <begin position="18"/>
        <end position="95"/>
    </location>
</feature>
<dbReference type="EMBL" id="KV878351">
    <property type="protein sequence ID" value="OJJ43610.1"/>
    <property type="molecule type" value="Genomic_DNA"/>
</dbReference>
<sequence>MLRVFSLSLMLVALAAAQGQTQIHLTTAEESHSLTVPFKECVNLPEEPITALTISHKCVFFTHPECIGRAVELRPGDHSAPEPVEVASAYCQFTF</sequence>
<name>A0A1L9S8X0_9EURO</name>
<gene>
    <name evidence="2" type="ORF">ASPZODRAFT_19331</name>
</gene>
<dbReference type="AlphaFoldDB" id="A0A1L9S8X0"/>